<accession>A0A4Z2H3J6</accession>
<proteinExistence type="predicted"/>
<organism evidence="2 3">
    <name type="scientific">Liparis tanakae</name>
    <name type="common">Tanaka's snailfish</name>
    <dbReference type="NCBI Taxonomy" id="230148"/>
    <lineage>
        <taxon>Eukaryota</taxon>
        <taxon>Metazoa</taxon>
        <taxon>Chordata</taxon>
        <taxon>Craniata</taxon>
        <taxon>Vertebrata</taxon>
        <taxon>Euteleostomi</taxon>
        <taxon>Actinopterygii</taxon>
        <taxon>Neopterygii</taxon>
        <taxon>Teleostei</taxon>
        <taxon>Neoteleostei</taxon>
        <taxon>Acanthomorphata</taxon>
        <taxon>Eupercaria</taxon>
        <taxon>Perciformes</taxon>
        <taxon>Cottioidei</taxon>
        <taxon>Cottales</taxon>
        <taxon>Liparidae</taxon>
        <taxon>Liparis</taxon>
    </lineage>
</organism>
<name>A0A4Z2H3J6_9TELE</name>
<evidence type="ECO:0000313" key="2">
    <source>
        <dbReference type="EMBL" id="TNN59394.1"/>
    </source>
</evidence>
<reference evidence="2 3" key="1">
    <citation type="submission" date="2019-03" db="EMBL/GenBank/DDBJ databases">
        <title>First draft genome of Liparis tanakae, snailfish: a comprehensive survey of snailfish specific genes.</title>
        <authorList>
            <person name="Kim W."/>
            <person name="Song I."/>
            <person name="Jeong J.-H."/>
            <person name="Kim D."/>
            <person name="Kim S."/>
            <person name="Ryu S."/>
            <person name="Song J.Y."/>
            <person name="Lee S.K."/>
        </authorList>
    </citation>
    <scope>NUCLEOTIDE SEQUENCE [LARGE SCALE GENOMIC DNA]</scope>
    <source>
        <tissue evidence="2">Muscle</tissue>
    </source>
</reference>
<comment type="caution">
    <text evidence="2">The sequence shown here is derived from an EMBL/GenBank/DDBJ whole genome shotgun (WGS) entry which is preliminary data.</text>
</comment>
<evidence type="ECO:0000313" key="3">
    <source>
        <dbReference type="Proteomes" id="UP000314294"/>
    </source>
</evidence>
<dbReference type="EMBL" id="SRLO01000357">
    <property type="protein sequence ID" value="TNN59394.1"/>
    <property type="molecule type" value="Genomic_DNA"/>
</dbReference>
<evidence type="ECO:0000256" key="1">
    <source>
        <dbReference type="SAM" id="MobiDB-lite"/>
    </source>
</evidence>
<protein>
    <submittedName>
        <fullName evidence="2">Uncharacterized protein</fullName>
    </submittedName>
</protein>
<dbReference type="Proteomes" id="UP000314294">
    <property type="component" value="Unassembled WGS sequence"/>
</dbReference>
<dbReference type="AlphaFoldDB" id="A0A4Z2H3J6"/>
<gene>
    <name evidence="2" type="ORF">EYF80_030409</name>
</gene>
<keyword evidence="3" id="KW-1185">Reference proteome</keyword>
<sequence length="156" mass="17472">MKESDEALAVDPELEPLVIVEVLTFTDSNGLKLLHKEECSGVKDTRTKKTPCSTAAPALAHLAEPDMSSLQAATRWEKSWAPLHSSQPPRYRTRRLATGSPSSESWGMNNTLPGRSRTDTEWPESFRKSLVVIRLLAAEVKGKQEKRLHLIYYSII</sequence>
<feature type="region of interest" description="Disordered" evidence="1">
    <location>
        <begin position="81"/>
        <end position="120"/>
    </location>
</feature>
<feature type="compositionally biased region" description="Polar residues" evidence="1">
    <location>
        <begin position="99"/>
        <end position="113"/>
    </location>
</feature>